<comment type="caution">
    <text evidence="3">The sequence shown here is derived from an EMBL/GenBank/DDBJ whole genome shotgun (WGS) entry which is preliminary data.</text>
</comment>
<evidence type="ECO:0000313" key="4">
    <source>
        <dbReference type="Proteomes" id="UP000197277"/>
    </source>
</evidence>
<feature type="transmembrane region" description="Helical" evidence="2">
    <location>
        <begin position="24"/>
        <end position="44"/>
    </location>
</feature>
<dbReference type="AlphaFoldDB" id="A0A246FIL1"/>
<sequence>MTTPTHLPIAPKPSSLFARIAGKVTIWSGSTAAFCLALGIVLVWSLTGPVFHYSQTWQLIINTGTTIVTFLMVFLIQRAQNKDSLVLHLKLNELLAAQQGASNRLINAQDFTEEEIDMLHNYFCLLAAKAKQDHNLGRTHSVEEAEENHQRKRRINRQPSTFGHWKQ</sequence>
<dbReference type="OrthoDB" id="119761at2"/>
<dbReference type="Pfam" id="PF04120">
    <property type="entry name" value="Iron_permease"/>
    <property type="match status" value="1"/>
</dbReference>
<evidence type="ECO:0000256" key="1">
    <source>
        <dbReference type="SAM" id="MobiDB-lite"/>
    </source>
</evidence>
<dbReference type="GO" id="GO:0055085">
    <property type="term" value="P:transmembrane transport"/>
    <property type="evidence" value="ECO:0007669"/>
    <property type="project" value="InterPro"/>
</dbReference>
<evidence type="ECO:0008006" key="5">
    <source>
        <dbReference type="Google" id="ProtNLM"/>
    </source>
</evidence>
<keyword evidence="4" id="KW-1185">Reference proteome</keyword>
<proteinExistence type="predicted"/>
<keyword evidence="2" id="KW-0812">Transmembrane</keyword>
<feature type="transmembrane region" description="Helical" evidence="2">
    <location>
        <begin position="56"/>
        <end position="76"/>
    </location>
</feature>
<reference evidence="3 4" key="1">
    <citation type="submission" date="2017-06" db="EMBL/GenBank/DDBJ databases">
        <title>Hymenobacter amundsenii sp. nov. isolated from regoliths in Antarctica.</title>
        <authorList>
            <person name="Sedlacek I."/>
            <person name="Kralova S."/>
            <person name="Pantucek R."/>
            <person name="Svec P."/>
            <person name="Holochova P."/>
            <person name="Stankova E."/>
            <person name="Vrbovska V."/>
            <person name="Busse H.-J."/>
        </authorList>
    </citation>
    <scope>NUCLEOTIDE SEQUENCE [LARGE SCALE GENOMIC DNA]</scope>
    <source>
        <strain evidence="3 4">CCM 8682</strain>
    </source>
</reference>
<dbReference type="EMBL" id="NIRR01000027">
    <property type="protein sequence ID" value="OWP62358.1"/>
    <property type="molecule type" value="Genomic_DNA"/>
</dbReference>
<feature type="region of interest" description="Disordered" evidence="1">
    <location>
        <begin position="139"/>
        <end position="167"/>
    </location>
</feature>
<evidence type="ECO:0000313" key="3">
    <source>
        <dbReference type="EMBL" id="OWP62358.1"/>
    </source>
</evidence>
<keyword evidence="2" id="KW-1133">Transmembrane helix</keyword>
<protein>
    <recommendedName>
        <fullName evidence="5">Low affinity iron permease family protein</fullName>
    </recommendedName>
</protein>
<evidence type="ECO:0000256" key="2">
    <source>
        <dbReference type="SAM" id="Phobius"/>
    </source>
</evidence>
<accession>A0A246FIL1</accession>
<organism evidence="3 4">
    <name type="scientific">Hymenobacter amundsenii</name>
    <dbReference type="NCBI Taxonomy" id="2006685"/>
    <lineage>
        <taxon>Bacteria</taxon>
        <taxon>Pseudomonadati</taxon>
        <taxon>Bacteroidota</taxon>
        <taxon>Cytophagia</taxon>
        <taxon>Cytophagales</taxon>
        <taxon>Hymenobacteraceae</taxon>
        <taxon>Hymenobacter</taxon>
    </lineage>
</organism>
<dbReference type="RefSeq" id="WP_088465243.1">
    <property type="nucleotide sequence ID" value="NZ_NIRR01000027.1"/>
</dbReference>
<feature type="compositionally biased region" description="Basic and acidic residues" evidence="1">
    <location>
        <begin position="139"/>
        <end position="149"/>
    </location>
</feature>
<keyword evidence="2" id="KW-0472">Membrane</keyword>
<name>A0A246FIL1_9BACT</name>
<dbReference type="InterPro" id="IPR007251">
    <property type="entry name" value="Iron_permease_Fet4"/>
</dbReference>
<dbReference type="Proteomes" id="UP000197277">
    <property type="component" value="Unassembled WGS sequence"/>
</dbReference>
<gene>
    <name evidence="3" type="ORF">CDA63_14845</name>
</gene>